<name>A0A2R5FZD4_9STRA</name>
<dbReference type="Proteomes" id="UP000241890">
    <property type="component" value="Unassembled WGS sequence"/>
</dbReference>
<evidence type="ECO:0000313" key="2">
    <source>
        <dbReference type="EMBL" id="GBG24116.1"/>
    </source>
</evidence>
<organism evidence="2 3">
    <name type="scientific">Hondaea fermentalgiana</name>
    <dbReference type="NCBI Taxonomy" id="2315210"/>
    <lineage>
        <taxon>Eukaryota</taxon>
        <taxon>Sar</taxon>
        <taxon>Stramenopiles</taxon>
        <taxon>Bigyra</taxon>
        <taxon>Labyrinthulomycetes</taxon>
        <taxon>Thraustochytrida</taxon>
        <taxon>Thraustochytriidae</taxon>
        <taxon>Hondaea</taxon>
    </lineage>
</organism>
<evidence type="ECO:0000256" key="1">
    <source>
        <dbReference type="SAM" id="MobiDB-lite"/>
    </source>
</evidence>
<reference evidence="2 3" key="1">
    <citation type="submission" date="2017-12" db="EMBL/GenBank/DDBJ databases">
        <title>Sequencing, de novo assembly and annotation of complete genome of a new Thraustochytrid species, strain FCC1311.</title>
        <authorList>
            <person name="Sedici K."/>
            <person name="Godart F."/>
            <person name="Aiese Cigliano R."/>
            <person name="Sanseverino W."/>
            <person name="Barakat M."/>
            <person name="Ortet P."/>
            <person name="Marechal E."/>
            <person name="Cagnac O."/>
            <person name="Amato A."/>
        </authorList>
    </citation>
    <scope>NUCLEOTIDE SEQUENCE [LARGE SCALE GENOMIC DNA]</scope>
</reference>
<dbReference type="EMBL" id="BEYU01000003">
    <property type="protein sequence ID" value="GBG24116.1"/>
    <property type="molecule type" value="Genomic_DNA"/>
</dbReference>
<feature type="compositionally biased region" description="Polar residues" evidence="1">
    <location>
        <begin position="1072"/>
        <end position="1092"/>
    </location>
</feature>
<evidence type="ECO:0000313" key="3">
    <source>
        <dbReference type="Proteomes" id="UP000241890"/>
    </source>
</evidence>
<protein>
    <submittedName>
        <fullName evidence="2">Uncharacterized protein</fullName>
    </submittedName>
</protein>
<feature type="compositionally biased region" description="Basic and acidic residues" evidence="1">
    <location>
        <begin position="974"/>
        <end position="990"/>
    </location>
</feature>
<feature type="compositionally biased region" description="Acidic residues" evidence="1">
    <location>
        <begin position="1125"/>
        <end position="1141"/>
    </location>
</feature>
<sequence length="1375" mass="151876">MPENNCEILSVKSRAALNHAMVDEGIAKVILSEQLDAMDFEPWGKERPLKKFEMKKNEQHIAVIKYVTSHRGSSALQLRHSQQLVVGALQSGRVEHQVERIQNALGNDQEEFRLEERDLGPLALTQPGLQCRIATGEGKTLLCTIIALLTVLGQMPVQCDWLQCKKQAWTLASFLHGVLTRAFSSDVPAEQSILDQVACDNANVSGYVVRDKKSGKKSIRLFESAVVFGYHRQPAETFLEELPDLTKLLEDPDSLDRVWSIIQGIIEERTGIRPEDTDFERVTLIKETMLSGAVAYKQGDEVHIVKLGAELFTSVFGKTFRIGEYAPALFETVIIGDHLYTPFSWLLSRTVSFHGGKDQWRTLMPLLGYENSSCTGPSQAYNAVLLVGNWTTLAGTRRGQEQSESETPTWLSRAHWGKLIRDEADIASKVERQMARTLTTTVEPCFPVSFHFSGTCDVLSTKQRVARNILGARHKFGYGLGQSVSIQDPPSSLPSIILYDADGKRRLGGKYKSDVGDFFSGMSVFSYTVQARAGKISEEAAVSSAKERRHYKAMMEYLPFAGTASFSSKAAVDTFKQDFKKIARKKSPPGPNASARVVECYHCCNPAGDGLYSGYIVTGPGNAERWVSLPEAERPKLKQFLIPIIDLMNIHECWNPDTGDFEPIDPRNVETILREGAANLLVVLMKKIRGFNFPLQQFVMVLRTQGVKMNQFIQVLGRVTRNHHDTNMIRKILETHKGRLEGSVDDALDHLVRNYLCGTGIPKRHLAKFLIIRDDEEHKLLAAKALFKNGIVEEDIATLLQSGFSKCMQCGKPQNFESTPSSNLYECGPNDPCADITLKTYEDCFDKSSTRRSFEEFSDVGMSHDSSDSESASSPSPKRKAPRPLPAIASTNARRRLSHHSPAGPPPVRERVLDGEEDQDDNPVVAMESDTPDAPTRPQKMEVDVVEVVDTQANNSTQANIRLWAEGVHTGRSGRSESNELRVSSERASGDDASQLEASENDAESFGAQSSGQASRPDPHPASNHYNDDAFGDSGISNSNRNSRSSSSSSSSRGAGSGATPGRNVDVLRSNPRVQNGGHDTSAPTRDASSTHGAHGSADNVTHAAPPSLSRRGRRQHVNENGAGDSDDSSDESNSDSDYEGDGVPANSNWPKCSVCSKEAFFTSASFTDQVPDLLMDTLRRSPRACMQGMYLVNTDGKRCGFKVEKKHVSSSGNVEIDFSIAQGTRRSKNFKLFCFVCAKKPLRDDEFLQLVGNPSEDPRVFNRLLRDDQCARCEQQLILWLFNENLKPIGSKRLTAGYAPQQRKLLDALKQVRVDGEQDTVRHKVYTTSGVSAETVGSNLLVLDLETDNVEQQNRAHDILQVACQALDLPLNQS</sequence>
<dbReference type="InParanoid" id="A0A2R5FZD4"/>
<keyword evidence="3" id="KW-1185">Reference proteome</keyword>
<comment type="caution">
    <text evidence="2">The sequence shown here is derived from an EMBL/GenBank/DDBJ whole genome shotgun (WGS) entry which is preliminary data.</text>
</comment>
<proteinExistence type="predicted"/>
<feature type="region of interest" description="Disordered" evidence="1">
    <location>
        <begin position="856"/>
        <end position="944"/>
    </location>
</feature>
<feature type="compositionally biased region" description="Low complexity" evidence="1">
    <location>
        <begin position="1037"/>
        <end position="1054"/>
    </location>
</feature>
<accession>A0A2R5FZD4</accession>
<gene>
    <name evidence="2" type="ORF">FCC1311_003342</name>
</gene>
<feature type="region of interest" description="Disordered" evidence="1">
    <location>
        <begin position="967"/>
        <end position="1145"/>
    </location>
</feature>